<reference evidence="1" key="2">
    <citation type="submission" date="2021-04" db="EMBL/GenBank/DDBJ databases">
        <title>Genome-wide patterns of bracovirus chromosomal integration into multiple host tissues during parasitism.</title>
        <authorList>
            <person name="Chebbi M.A.C."/>
        </authorList>
    </citation>
    <scope>NUCLEOTIDE SEQUENCE</scope>
    <source>
        <tissue evidence="1">Whole body</tissue>
    </source>
</reference>
<proteinExistence type="predicted"/>
<dbReference type="EMBL" id="JAAOIC020000006">
    <property type="protein sequence ID" value="KAG8041716.1"/>
    <property type="molecule type" value="Genomic_DNA"/>
</dbReference>
<reference evidence="1" key="1">
    <citation type="submission" date="2020-03" db="EMBL/GenBank/DDBJ databases">
        <authorList>
            <person name="Chebbi M.A."/>
            <person name="Drezen J.M."/>
        </authorList>
    </citation>
    <scope>NUCLEOTIDE SEQUENCE</scope>
    <source>
        <tissue evidence="1">Whole body</tissue>
    </source>
</reference>
<name>A0A8J5V1B6_9HYME</name>
<accession>A0A8J5V1B6</accession>
<keyword evidence="2" id="KW-1185">Reference proteome</keyword>
<sequence length="259" mass="29975">MAYNWNGLSKETNDIDKRLQITQRIIGSSDKNSYQNSLKHQLEPARSVNWNKNIKDTVRSSVSDNSIKNKPTKRVNVINVPSIEEIMSKNILSNGSKEPDQETTKLRNKIKIKSQDVKFLRSNRNITPDLTSDLSRLKANDIDLDALVKKTMDEYAKSKELIDNKFSWTNDLETPRFLNHRPDTRDSFTANLDQKSMSRSSVDFMMDQLMSTINAEDKFDGKVDKITPWERVKLRGFKSREGKLRSETKSKFDLRRGIN</sequence>
<organism evidence="1 2">
    <name type="scientific">Cotesia typhae</name>
    <dbReference type="NCBI Taxonomy" id="2053667"/>
    <lineage>
        <taxon>Eukaryota</taxon>
        <taxon>Metazoa</taxon>
        <taxon>Ecdysozoa</taxon>
        <taxon>Arthropoda</taxon>
        <taxon>Hexapoda</taxon>
        <taxon>Insecta</taxon>
        <taxon>Pterygota</taxon>
        <taxon>Neoptera</taxon>
        <taxon>Endopterygota</taxon>
        <taxon>Hymenoptera</taxon>
        <taxon>Apocrita</taxon>
        <taxon>Ichneumonoidea</taxon>
        <taxon>Braconidae</taxon>
        <taxon>Microgastrinae</taxon>
        <taxon>Cotesia</taxon>
    </lineage>
</organism>
<comment type="caution">
    <text evidence="1">The sequence shown here is derived from an EMBL/GenBank/DDBJ whole genome shotgun (WGS) entry which is preliminary data.</text>
</comment>
<evidence type="ECO:0000313" key="1">
    <source>
        <dbReference type="EMBL" id="KAG8041716.1"/>
    </source>
</evidence>
<dbReference type="AlphaFoldDB" id="A0A8J5V1B6"/>
<evidence type="ECO:0000313" key="2">
    <source>
        <dbReference type="Proteomes" id="UP000729913"/>
    </source>
</evidence>
<dbReference type="Proteomes" id="UP000729913">
    <property type="component" value="Unassembled WGS sequence"/>
</dbReference>
<protein>
    <submittedName>
        <fullName evidence="1">Uncharacterized protein</fullName>
    </submittedName>
</protein>
<gene>
    <name evidence="1" type="ORF">G9C98_007020</name>
</gene>